<dbReference type="NCBIfam" id="TIGR01643">
    <property type="entry name" value="YD_repeat_2x"/>
    <property type="match status" value="1"/>
</dbReference>
<dbReference type="InterPro" id="IPR050708">
    <property type="entry name" value="T6SS_VgrG/RHS"/>
</dbReference>
<dbReference type="PANTHER" id="PTHR32305:SF15">
    <property type="entry name" value="PROTEIN RHSA-RELATED"/>
    <property type="match status" value="1"/>
</dbReference>
<sequence>MNNFVNNLIKPASIVTLILTCVFSFGQTDPGIDTEFDFTPATPNAASLGSYGSFPVDLSNGAVNVNIPIYTFSNGDLSVPISMSYRTTGLRVNQTETWLGLGWDLNAGGVITRSVMGLADEEVLNKNSGLVQYPEITGMGTWETDEYIRQNLNHRTIDPQNDEFSYNFLGYSGKFLHDHKGALVTIPKVNLKIERYLDNIGEGEIIITTPDGVKHYFGGTYIEKSRMNSAPGGTNCLPAASVFQVTAYYLYKIEHPTGSTITFEYTPTGYYAYDYGIQRKEERRYFTDDSQNKCGSCRDLIISKCRSIMEVELGQKLSKIVSHLGSVEFDIEGGSRLQKLTDMRVLDESEEIKKMYNFSYLDIDPGSFTNEYTEDVPNRYFLENFSEIDPINQEPIKTHSFNYYSPEEIAPRFSFAQDHWGLFNGKDNLDILPDSDHYLFLQSSASADRSVDFDFAVKGSLKSITYPTGGSTDFYYESNSVYGSYFTDITTDLVLDGVLNTTVTEPVNSAKAQSVNIQLKLTKTASNGGTFHDTRFYLKDAATGDIYFQRNLEEMLPEDNSIIEYHSVVIPGVPLEAEIVTSNGNDVIPSIAFTYVSELEENFADQYIGGIRIQKMVQNPNSDAQEMIKTYTYEEFGTNRSSGHQRFIPHYLSDYFRYTECQCGDNENPSCLDIDRCDMMVLNGNSTRTLMNSKGSHVTYENVTISYGENAENGKEEVTFKIMDDGLARIEHGNEILEAPLSNFGWGNGLELNRKLYKKDESGFSVLKETTNVYSPDPRALDVSKNLSIRRKFDPWITRKFYMTCDDNNRNKTLNIYKCSASHPHEWKYGQFSTENEPIQCTATGADNELVTYLPHPCKNESNGTTVHAEYITLQVDVAEYQRISEWFYKSQTIEELYDDAGNVMTVTHNYDYDKPEHLQLTRYTMTAADGSQTTEYHYYPQDFSRGLTQYNIAALQDGNFVRPIRSEKMINGNFSSGSLLKYNELGQPIEKYDYRNSAAVSRSYETDIQSTYVPSNFELAMEWQYDTNNKPSQMNKPNGKPVTFIWGFNGSFPVAKIENATIDEAATGLTDMNPSGNLSEVDEQLLRSSGALANAIVTTYQYDPIYGIISQIDTNGNKTEYNYDDMGRLKSIVDHEGNILQQNTYNYGSQDN</sequence>
<protein>
    <submittedName>
        <fullName evidence="1">YD repeat-containing protein</fullName>
    </submittedName>
</protein>
<evidence type="ECO:0000313" key="1">
    <source>
        <dbReference type="EMBL" id="SNS77716.1"/>
    </source>
</evidence>
<dbReference type="AlphaFoldDB" id="A0A239H8F0"/>
<name>A0A239H8F0_EKHLU</name>
<accession>A0A239H8F0</accession>
<proteinExistence type="predicted"/>
<gene>
    <name evidence="1" type="ORF">SAMN05421640_1195</name>
</gene>
<organism evidence="1 2">
    <name type="scientific">Ekhidna lutea</name>
    <dbReference type="NCBI Taxonomy" id="447679"/>
    <lineage>
        <taxon>Bacteria</taxon>
        <taxon>Pseudomonadati</taxon>
        <taxon>Bacteroidota</taxon>
        <taxon>Cytophagia</taxon>
        <taxon>Cytophagales</taxon>
        <taxon>Reichenbachiellaceae</taxon>
        <taxon>Ekhidna</taxon>
    </lineage>
</organism>
<dbReference type="RefSeq" id="WP_089355949.1">
    <property type="nucleotide sequence ID" value="NZ_FZPD01000002.1"/>
</dbReference>
<dbReference type="PANTHER" id="PTHR32305">
    <property type="match status" value="1"/>
</dbReference>
<dbReference type="OrthoDB" id="9814627at2"/>
<reference evidence="1 2" key="1">
    <citation type="submission" date="2017-06" db="EMBL/GenBank/DDBJ databases">
        <authorList>
            <person name="Kim H.J."/>
            <person name="Triplett B.A."/>
        </authorList>
    </citation>
    <scope>NUCLEOTIDE SEQUENCE [LARGE SCALE GENOMIC DNA]</scope>
    <source>
        <strain evidence="1 2">DSM 19307</strain>
    </source>
</reference>
<dbReference type="EMBL" id="FZPD01000002">
    <property type="protein sequence ID" value="SNS77716.1"/>
    <property type="molecule type" value="Genomic_DNA"/>
</dbReference>
<dbReference type="InterPro" id="IPR006530">
    <property type="entry name" value="YD"/>
</dbReference>
<dbReference type="Gene3D" id="2.180.10.10">
    <property type="entry name" value="RHS repeat-associated core"/>
    <property type="match status" value="1"/>
</dbReference>
<dbReference type="Proteomes" id="UP000198393">
    <property type="component" value="Unassembled WGS sequence"/>
</dbReference>
<keyword evidence="2" id="KW-1185">Reference proteome</keyword>
<evidence type="ECO:0000313" key="2">
    <source>
        <dbReference type="Proteomes" id="UP000198393"/>
    </source>
</evidence>